<sequence length="1968" mass="221217">MNATYPVLLEFIRTERMSKLPPEGSSYDRVLVWASLFVERLHSFELAIEEFAGDSPMAAQLAYGHCAVLLELGEENASALMLLFGLFCSCSMGLVNLLDRVELFSVSQDIKDQLVLALADLVTLVVSVATHFHKSIKSLTSESVSIDIYGTFPGPIESFRNRCQHVSESMWRHQLTREGLGGDKVSNIKSIQHWLEPEDPVLANMVESMAHLAQEREELTCLWLTPYLTRFMKGNQKILSISGKTGSGKTITSSVIADNLQYPIGGVRYTSVYVPINGRVSARTSSRAIVETILLQIFNKRIGNVRLYQILAEAHERCQKTTDEETYDNILWSALGNALESSLRGAKELVLVIDGLDEASCGEQNLSQRLKKATAGNVKLITLGSQQQTTTPDQIGLRITSDLVFDDVAAVVRSVLRHSRAFTEMSEAKQEIGVNRITHAADGSFLWAKLAAKRVVGESPHNAQAFSKAVESLARPGQTIADLVSPNLSSKTLNEDGRNVLGWLASAARPLSQQELSCLLAIQVDKGIIREHSTDTSQILESVSSLVFFQNDLVYLRHAQIKAAIVEALSHGKPSQGMRDRNLDLAQRLLLYAKNQVTKDQEPSLASLDSHFTRGLLEKHPLLDFALRYWIDHTKKALTCNTESEITSAAKELRNVIPTRTAIPLLEMTVWETKPTPVVMSLHDIQTRLYQQILTPNHPTTLQAILCQALFYREIQESAPSKTSWLFYYATKISQDVLSVSHLVTMQMAKNFLDITAEQITDSRTEIMVKRVEVFQVLVECYKIHYGSTSEITLTTMNQLAEHYQLIKDERRAQEITRDVQKASTVADSHWSTSRQSEDSLRVHLHGRHAKHPVTGVALDLNDIEQDELIESSAQYSLKSRVSHAERQISEGNVQAAERTYVEAWQQTSAQYRRHRSAEWELKNVKAVLAYSQFLQSQDRSNEVASVLSGFWQEYDRTTSNSEAVVSQFVEVAKVMNSVGLSVLALDVFKSCSQFYQSSGNYQNAMYKSIQQNIQSTSKDVMQLASSSKSTVSEKTLKEIVHSDSFDQSSVSAANTLVETYISQHRWHDATKTLKKVLQVIWPAFFAPSLQDAVLPASQVDHCVALAERLGDCYRSRRRPTKEEDTRLRVYRAARRDRQPGDKMLDRTTTSLLRVYQRTSQTEKQIELHKELLEDYTKRYGGDHPTVIKKLWTLAELSPSPASIDYYRRIVQALNKDSDTCHPDAFEPLLLMSNELWNHARYAEAVPHFKVMFNALRNSKINPKLHDQVFVRTMFSRYVQCLRAIQADSSVLHDVASQYHHACRTLFGSSASISIKATMTLANICQESKRYEIEAVRLYEELLQIKSDEVDRHDVRATLEAIYEEQAAAVATKAETVSSEQMARVVSIRNRRLSSVRSNYGWAHEESLTEMQELVSLYSKRGQPQAVLSLLREGSVQTLSTENSSTRLTDAAKSIASSYIASGQVQQARELTQELYRQIIAKDTSNTRSVGFDLSSKKRESLVFLAQMEYSLRDDSSVTFNEIFSSLATEYLYYEQFRTEISSKSSTVQSVVTCASRLYGFLLSRGRQWSASRVVDQCTTYFLSTEGKSYATNTQANAFVATLLSYFTTRWSYDFLRSVAIASYDQVIQLLSKQQYQAACDQALTAFHYLQSHNGFASTTMMKLGFKLGLAISGRDLSSSLDSSTQQAMLNSSSTIMHEIMSLFKARQIDLTQLDLTNLNNLIGLLDDQHDYQNLAWVLTSLWNNRDTHSTSQPKYVLALGRMLIITRYLVGDYSGAIRLSEDIVYNCARVHGPRHPATIEMTVLLSQMYTSVAQGYQGHKESREVALRYYKKAASLHENALRVFVDPTISADLDEGFESGFASPGRSPSPGSEDDEGKYVRQHLHLLKLAVERLGEWPKEYSEYERLSSDVFKAYKQDLDGVEGVEKWNLKNFGSGRAEAADDLIMANSAGASKGVPSYQEQHAIAV</sequence>
<evidence type="ECO:0000313" key="1">
    <source>
        <dbReference type="EMBL" id="KAK1147342.1"/>
    </source>
</evidence>
<protein>
    <submittedName>
        <fullName evidence="1">Uncharacterized protein</fullName>
    </submittedName>
</protein>
<reference evidence="1 2" key="1">
    <citation type="journal article" date="2023" name="ACS Omega">
        <title>Identification of the Neoaspergillic Acid Biosynthesis Gene Cluster by Establishing an In Vitro CRISPR-Ribonucleoprotein Genetic System in Aspergillus melleus.</title>
        <authorList>
            <person name="Yuan B."/>
            <person name="Grau M.F."/>
            <person name="Murata R.M."/>
            <person name="Torok T."/>
            <person name="Venkateswaran K."/>
            <person name="Stajich J.E."/>
            <person name="Wang C.C.C."/>
        </authorList>
    </citation>
    <scope>NUCLEOTIDE SEQUENCE [LARGE SCALE GENOMIC DNA]</scope>
    <source>
        <strain evidence="1 2">IMV 1140</strain>
    </source>
</reference>
<organism evidence="1 2">
    <name type="scientific">Aspergillus melleus</name>
    <dbReference type="NCBI Taxonomy" id="138277"/>
    <lineage>
        <taxon>Eukaryota</taxon>
        <taxon>Fungi</taxon>
        <taxon>Dikarya</taxon>
        <taxon>Ascomycota</taxon>
        <taxon>Pezizomycotina</taxon>
        <taxon>Eurotiomycetes</taxon>
        <taxon>Eurotiomycetidae</taxon>
        <taxon>Eurotiales</taxon>
        <taxon>Aspergillaceae</taxon>
        <taxon>Aspergillus</taxon>
        <taxon>Aspergillus subgen. Circumdati</taxon>
    </lineage>
</organism>
<name>A0ACC3B9M4_9EURO</name>
<dbReference type="Proteomes" id="UP001177260">
    <property type="component" value="Unassembled WGS sequence"/>
</dbReference>
<accession>A0ACC3B9M4</accession>
<comment type="caution">
    <text evidence="1">The sequence shown here is derived from an EMBL/GenBank/DDBJ whole genome shotgun (WGS) entry which is preliminary data.</text>
</comment>
<evidence type="ECO:0000313" key="2">
    <source>
        <dbReference type="Proteomes" id="UP001177260"/>
    </source>
</evidence>
<keyword evidence="2" id="KW-1185">Reference proteome</keyword>
<dbReference type="EMBL" id="JAOPJF010000012">
    <property type="protein sequence ID" value="KAK1147342.1"/>
    <property type="molecule type" value="Genomic_DNA"/>
</dbReference>
<proteinExistence type="predicted"/>
<gene>
    <name evidence="1" type="ORF">N8T08_001419</name>
</gene>